<evidence type="ECO:0000313" key="2">
    <source>
        <dbReference type="Proteomes" id="UP000302168"/>
    </source>
</evidence>
<evidence type="ECO:0000313" key="1">
    <source>
        <dbReference type="EMBL" id="QCQ57734.1"/>
    </source>
</evidence>
<organism evidence="1 2">
    <name type="scientific">Vibrio phage Achelous</name>
    <dbReference type="NCBI Taxonomy" id="2576872"/>
    <lineage>
        <taxon>Viruses</taxon>
        <taxon>Duplodnaviria</taxon>
        <taxon>Heunggongvirae</taxon>
        <taxon>Uroviricota</taxon>
        <taxon>Caudoviricetes</taxon>
        <taxon>Demerecviridae</taxon>
        <taxon>Ermolyevavirinae</taxon>
        <taxon>Thalassavirus</taxon>
        <taxon>Thalassavirus achelous</taxon>
    </lineage>
</organism>
<name>A0A4P8MWZ1_9CAUD</name>
<proteinExistence type="predicted"/>
<dbReference type="EMBL" id="MK796244">
    <property type="protein sequence ID" value="QCQ57734.1"/>
    <property type="molecule type" value="Genomic_DNA"/>
</dbReference>
<sequence length="71" mass="8374">MKHNINLPEINKFLDTTHEKNLERLRAKLAKGEWHWLFPDNWVNDATNRNVLFHAINAKLMSKPRFFGSAS</sequence>
<gene>
    <name evidence="1" type="ORF">ACHELOUS_159</name>
</gene>
<reference evidence="1 2" key="1">
    <citation type="submission" date="2019-04" db="EMBL/GenBank/DDBJ databases">
        <authorList>
            <person name="Gallagher L."/>
            <person name="Broussard G."/>
        </authorList>
    </citation>
    <scope>NUCLEOTIDE SEQUENCE [LARGE SCALE GENOMIC DNA]</scope>
</reference>
<protein>
    <submittedName>
        <fullName evidence="1">Uncharacterized protein</fullName>
    </submittedName>
</protein>
<dbReference type="Proteomes" id="UP000302168">
    <property type="component" value="Segment"/>
</dbReference>
<accession>A0A4P8MWZ1</accession>
<keyword evidence="2" id="KW-1185">Reference proteome</keyword>